<keyword evidence="4 7" id="KW-0106">Calcium</keyword>
<gene>
    <name evidence="9" type="primary">FAT3_2</name>
    <name evidence="9" type="ORF">CHARACLAT_011475</name>
</gene>
<evidence type="ECO:0000256" key="7">
    <source>
        <dbReference type="PROSITE-ProRule" id="PRU00043"/>
    </source>
</evidence>
<feature type="domain" description="Cadherin" evidence="8">
    <location>
        <begin position="1313"/>
        <end position="1423"/>
    </location>
</feature>
<dbReference type="PANTHER" id="PTHR24026">
    <property type="entry name" value="FAT ATYPICAL CADHERIN-RELATED"/>
    <property type="match status" value="1"/>
</dbReference>
<feature type="domain" description="Cadherin" evidence="8">
    <location>
        <begin position="892"/>
        <end position="998"/>
    </location>
</feature>
<evidence type="ECO:0000256" key="6">
    <source>
        <dbReference type="ARBA" id="ARBA00023136"/>
    </source>
</evidence>
<feature type="domain" description="Cadherin" evidence="8">
    <location>
        <begin position="1643"/>
        <end position="1695"/>
    </location>
</feature>
<keyword evidence="9" id="KW-0808">Transferase</keyword>
<keyword evidence="6" id="KW-0472">Membrane</keyword>
<proteinExistence type="predicted"/>
<dbReference type="PANTHER" id="PTHR24026:SF133">
    <property type="entry name" value="CADHERIN-RELATED FAMILY MEMBER 2"/>
    <property type="match status" value="1"/>
</dbReference>
<evidence type="ECO:0000256" key="3">
    <source>
        <dbReference type="ARBA" id="ARBA00022737"/>
    </source>
</evidence>
<feature type="domain" description="Cadherin" evidence="8">
    <location>
        <begin position="1424"/>
        <end position="1537"/>
    </location>
</feature>
<keyword evidence="10" id="KW-1185">Reference proteome</keyword>
<feature type="domain" description="Cadherin" evidence="8">
    <location>
        <begin position="65"/>
        <end position="170"/>
    </location>
</feature>
<feature type="domain" description="Cadherin" evidence="8">
    <location>
        <begin position="1101"/>
        <end position="1204"/>
    </location>
</feature>
<feature type="domain" description="Cadherin" evidence="8">
    <location>
        <begin position="488"/>
        <end position="586"/>
    </location>
</feature>
<comment type="caution">
    <text evidence="9">The sequence shown here is derived from an EMBL/GenBank/DDBJ whole genome shotgun (WGS) entry which is preliminary data.</text>
</comment>
<organism evidence="9 10">
    <name type="scientific">Characodon lateralis</name>
    <dbReference type="NCBI Taxonomy" id="208331"/>
    <lineage>
        <taxon>Eukaryota</taxon>
        <taxon>Metazoa</taxon>
        <taxon>Chordata</taxon>
        <taxon>Craniata</taxon>
        <taxon>Vertebrata</taxon>
        <taxon>Euteleostomi</taxon>
        <taxon>Actinopterygii</taxon>
        <taxon>Neopterygii</taxon>
        <taxon>Teleostei</taxon>
        <taxon>Neoteleostei</taxon>
        <taxon>Acanthomorphata</taxon>
        <taxon>Ovalentaria</taxon>
        <taxon>Atherinomorphae</taxon>
        <taxon>Cyprinodontiformes</taxon>
        <taxon>Goodeidae</taxon>
        <taxon>Characodon</taxon>
    </lineage>
</organism>
<dbReference type="InterPro" id="IPR020894">
    <property type="entry name" value="Cadherin_CS"/>
</dbReference>
<protein>
    <submittedName>
        <fullName evidence="9">Bahd acyltransferase</fullName>
    </submittedName>
</protein>
<dbReference type="InterPro" id="IPR015919">
    <property type="entry name" value="Cadherin-like_sf"/>
</dbReference>
<accession>A0ABU7E8T2</accession>
<evidence type="ECO:0000313" key="9">
    <source>
        <dbReference type="EMBL" id="MED6283688.1"/>
    </source>
</evidence>
<evidence type="ECO:0000256" key="1">
    <source>
        <dbReference type="ARBA" id="ARBA00004370"/>
    </source>
</evidence>
<feature type="domain" description="Cadherin" evidence="8">
    <location>
        <begin position="10"/>
        <end position="64"/>
    </location>
</feature>
<evidence type="ECO:0000313" key="10">
    <source>
        <dbReference type="Proteomes" id="UP001352852"/>
    </source>
</evidence>
<feature type="domain" description="Cadherin" evidence="8">
    <location>
        <begin position="791"/>
        <end position="891"/>
    </location>
</feature>
<feature type="domain" description="Cadherin" evidence="8">
    <location>
        <begin position="689"/>
        <end position="790"/>
    </location>
</feature>
<dbReference type="InterPro" id="IPR002126">
    <property type="entry name" value="Cadherin-like_dom"/>
</dbReference>
<feature type="domain" description="Cadherin" evidence="8">
    <location>
        <begin position="1538"/>
        <end position="1642"/>
    </location>
</feature>
<sequence>MSCGNSDSVFEVERTAATIIIAKHLDAEQCSFYNLTVLATDGTNTAYVQVYITVLDSNDNDPIFSQQVYEVIISEDTPPNTEVAQILASDRDEHHQLTYSLHSSVDSRSMSLFHIHPTLGTIYTAQRLDHEACVQHILTIIVRDQEYPYRINLARVLIEVEDVNDHAPFFTSALYESLVYESAAVGSAVVQVTALDKDKGKNAELHYSIEAGNTENAFNIEPVLGILRVARQLELSSIGHYVISVSVTDSGTPALSATTIVRIAITVSDNSGPRFPQPEYQTEIRENAIIGTSVTTISAVSQSTLTFDIKQGNTDQVFQINQYSGVITTQKYLDFENIASYTLIVQASNMAGMASNASLLIQIVDENDNPPVFQQHHYHGSICELAPVNSVVLNSENLPLVIKATDADSNQNALLVYQIVEETAKTFFTVDSVTGSIRTIASLDHEIFSAFHFHVQARDNGRPQLTADSPTEVTIQVIDSNDSPPLFKQNIYEIVLLLPTYVGVEVVQVSASDPDTDVPTDLRYSLADGVLENFSIKSSSGIIVVKNNNFSKELFHLNVRVSDGKFSSTALVTIIVKEALDSGLSFSQGIYVSTIKENLSNITMVAVVSAVGNRLNEPLMHTLLNAGTKFEIRPTSGVIQTTGIPFDREEQDYYELIVEAKREHDHQHVARVLVKVQVEDINDNAPVFVGLPYYAAVQVEAELGLPIFKVSAVDSDKGINGEVSYFLKDENGHFKIDQETGTISLKRTFESDLSNLEYQIVIQAKDGGDPPLSSTINFPVTVVNKAMPLFDKSFYTVSVNEDVAIHTPILSINATSPDGQNIIYTIVDGDASLQFGIGFDTGVISVINYLDYEETSYYRLTIRATNYLTVSHAEVHVDVLVQDINDNPPVFKEMSYRIVLSETVMIGTPALQVIATDKDSEKNNAVGYQIFSKEHNSTDYFHIDSSSGIILTARILDHELAPDYEFIVRATDNGFPSLCTEVLVTVLLKDMNDNPPVFNQLLYEAYVSELAPKGHFITCVQASDADSSDLDKLVYSILSGNERIDFVMERKTGIIMLSHLRKQRMEPAYNLNVSVSDGVFTSTAQVHVTVFGANLHNPVFEQNMFEAELRENAPVGTSVIQVRATDADPGVYGHITYSFVSDVGNDLFSIDANGWISTIEKLDREDPSNMDLVLTVVAQDSGGRVSYCTVQLILLDENDNAPHFIATEYRTTLKFDVPKGFLITQIQALDPDYGTNAKVTFSLYSEARVPVADILDIDPDSGWMVTKGSFSHLRNSVLSFFVKAVDGGKPVRHSLVPVYLHVLSPEAFFPEFSQHHYSFSIPENTPIGSVIGRVHLKIPPGYNPFLVTFAIINGENGKKNLDGVFLVEKNTGVIKLDKPLDHEVIKAFNFKVAATVHQSKLDAVTCAEVEVKVLDVNDNKPSFETNSYVTTLMEGMTSGTRIIQVKARDPDSGANGQVTYRLGTLNRAEEDFDTLVQTFSIDSNTGWIVLCQELDHESNPSYIFTVVASDLGETLSFSSTSTVTVAVTDINDNPPIFMENHYFSSIQEGAPPGEVVAVLNTKDNDSSAVNRHVSYVITGGNYRGVFALGMVQGEWKMYVKGLLDREECNLYIINVTASDGLFVSHTTVEVTVIDTNDNNPICDQVAYTAVVPEDLPTNSVLLRVGATDADAGRNALLKYSLHGTGSQDFSMDPDT</sequence>
<feature type="domain" description="Cadherin" evidence="8">
    <location>
        <begin position="587"/>
        <end position="688"/>
    </location>
</feature>
<dbReference type="PROSITE" id="PS00232">
    <property type="entry name" value="CADHERIN_1"/>
    <property type="match status" value="8"/>
</dbReference>
<evidence type="ECO:0000256" key="4">
    <source>
        <dbReference type="ARBA" id="ARBA00022837"/>
    </source>
</evidence>
<evidence type="ECO:0000256" key="5">
    <source>
        <dbReference type="ARBA" id="ARBA00022989"/>
    </source>
</evidence>
<keyword evidence="9" id="KW-0012">Acyltransferase</keyword>
<feature type="domain" description="Cadherin" evidence="8">
    <location>
        <begin position="999"/>
        <end position="1100"/>
    </location>
</feature>
<feature type="domain" description="Cadherin" evidence="8">
    <location>
        <begin position="1205"/>
        <end position="1312"/>
    </location>
</feature>
<comment type="subcellular location">
    <subcellularLocation>
        <location evidence="1">Membrane</location>
    </subcellularLocation>
</comment>
<name>A0ABU7E8T2_9TELE</name>
<dbReference type="PRINTS" id="PR00205">
    <property type="entry name" value="CADHERIN"/>
</dbReference>
<dbReference type="Gene3D" id="2.60.40.60">
    <property type="entry name" value="Cadherins"/>
    <property type="match status" value="17"/>
</dbReference>
<keyword evidence="5" id="KW-1133">Transmembrane helix</keyword>
<keyword evidence="2" id="KW-0812">Transmembrane</keyword>
<dbReference type="SMART" id="SM00112">
    <property type="entry name" value="CA"/>
    <property type="match status" value="16"/>
</dbReference>
<dbReference type="EMBL" id="JAHUTJ010049949">
    <property type="protein sequence ID" value="MED6283688.1"/>
    <property type="molecule type" value="Genomic_DNA"/>
</dbReference>
<dbReference type="SUPFAM" id="SSF49313">
    <property type="entry name" value="Cadherin-like"/>
    <property type="match status" value="17"/>
</dbReference>
<dbReference type="GO" id="GO:0016746">
    <property type="term" value="F:acyltransferase activity"/>
    <property type="evidence" value="ECO:0007669"/>
    <property type="project" value="UniProtKB-KW"/>
</dbReference>
<dbReference type="PROSITE" id="PS50268">
    <property type="entry name" value="CADHERIN_2"/>
    <property type="match status" value="17"/>
</dbReference>
<dbReference type="Proteomes" id="UP001352852">
    <property type="component" value="Unassembled WGS sequence"/>
</dbReference>
<feature type="domain" description="Cadherin" evidence="8">
    <location>
        <begin position="171"/>
        <end position="275"/>
    </location>
</feature>
<evidence type="ECO:0000259" key="8">
    <source>
        <dbReference type="PROSITE" id="PS50268"/>
    </source>
</evidence>
<feature type="non-terminal residue" evidence="9">
    <location>
        <position position="1695"/>
    </location>
</feature>
<reference evidence="9 10" key="1">
    <citation type="submission" date="2021-06" db="EMBL/GenBank/DDBJ databases">
        <authorList>
            <person name="Palmer J.M."/>
        </authorList>
    </citation>
    <scope>NUCLEOTIDE SEQUENCE [LARGE SCALE GENOMIC DNA]</scope>
    <source>
        <strain evidence="9 10">CL_MEX2019</strain>
        <tissue evidence="9">Muscle</tissue>
    </source>
</reference>
<feature type="domain" description="Cadherin" evidence="8">
    <location>
        <begin position="374"/>
        <end position="487"/>
    </location>
</feature>
<dbReference type="CDD" id="cd11304">
    <property type="entry name" value="Cadherin_repeat"/>
    <property type="match status" value="17"/>
</dbReference>
<keyword evidence="3" id="KW-0677">Repeat</keyword>
<dbReference type="Pfam" id="PF00028">
    <property type="entry name" value="Cadherin"/>
    <property type="match status" value="14"/>
</dbReference>
<evidence type="ECO:0000256" key="2">
    <source>
        <dbReference type="ARBA" id="ARBA00022692"/>
    </source>
</evidence>
<feature type="domain" description="Cadherin" evidence="8">
    <location>
        <begin position="276"/>
        <end position="373"/>
    </location>
</feature>